<proteinExistence type="predicted"/>
<dbReference type="EMBL" id="BROH01000006">
    <property type="protein sequence ID" value="GKY88446.1"/>
    <property type="molecule type" value="Genomic_DNA"/>
</dbReference>
<evidence type="ECO:0000313" key="1">
    <source>
        <dbReference type="EMBL" id="GKY88446.1"/>
    </source>
</evidence>
<gene>
    <name evidence="1" type="ORF">STA1M1_23150</name>
</gene>
<accession>A0ABQ5LVR0</accession>
<comment type="caution">
    <text evidence="1">The sequence shown here is derived from an EMBL/GenBank/DDBJ whole genome shotgun (WGS) entry which is preliminary data.</text>
</comment>
<dbReference type="Proteomes" id="UP001144205">
    <property type="component" value="Unassembled WGS sequence"/>
</dbReference>
<dbReference type="Gene3D" id="3.90.230.10">
    <property type="entry name" value="Creatinase/methionine aminopeptidase superfamily"/>
    <property type="match status" value="1"/>
</dbReference>
<organism evidence="1 2">
    <name type="scientific">Sinisalibacter aestuarii</name>
    <dbReference type="NCBI Taxonomy" id="2949426"/>
    <lineage>
        <taxon>Bacteria</taxon>
        <taxon>Pseudomonadati</taxon>
        <taxon>Pseudomonadota</taxon>
        <taxon>Alphaproteobacteria</taxon>
        <taxon>Rhodobacterales</taxon>
        <taxon>Roseobacteraceae</taxon>
        <taxon>Sinisalibacter</taxon>
    </lineage>
</organism>
<sequence>MNVPLSPSIPATWLAIAVSCAPTGTVLQPGMTFHFMPGLWMEGWGLETTESIVIRDGAPEVLGSVPRQLFVKD</sequence>
<reference evidence="1" key="1">
    <citation type="journal article" date="2023" name="Int. J. Syst. Evol. Microbiol.">
        <title>Sinisalibacter aestuarii sp. nov., isolated from estuarine sediment of the Arakawa River.</title>
        <authorList>
            <person name="Arafat S.T."/>
            <person name="Hirano S."/>
            <person name="Sato A."/>
            <person name="Takeuchi K."/>
            <person name="Yasuda T."/>
            <person name="Terahara T."/>
            <person name="Hamada M."/>
            <person name="Kobayashi T."/>
        </authorList>
    </citation>
    <scope>NUCLEOTIDE SEQUENCE</scope>
    <source>
        <strain evidence="1">B-399</strain>
    </source>
</reference>
<name>A0ABQ5LVR0_9RHOB</name>
<protein>
    <recommendedName>
        <fullName evidence="3">M24 family metallopeptidase</fullName>
    </recommendedName>
</protein>
<evidence type="ECO:0008006" key="3">
    <source>
        <dbReference type="Google" id="ProtNLM"/>
    </source>
</evidence>
<evidence type="ECO:0000313" key="2">
    <source>
        <dbReference type="Proteomes" id="UP001144205"/>
    </source>
</evidence>
<dbReference type="SUPFAM" id="SSF55920">
    <property type="entry name" value="Creatinase/aminopeptidase"/>
    <property type="match status" value="1"/>
</dbReference>
<keyword evidence="2" id="KW-1185">Reference proteome</keyword>
<dbReference type="InterPro" id="IPR036005">
    <property type="entry name" value="Creatinase/aminopeptidase-like"/>
</dbReference>